<name>A0A0A9WRH2_LYGHE</name>
<gene>
    <name evidence="1" type="primary">CadN2</name>
    <name evidence="1" type="ORF">CM83_25578</name>
</gene>
<sequence length="108" mass="12521">MFLFSLPEYSEIRPIFHPYSSVLNQKGMWKGTSLGPEISIIISLIKCDVSEGYYKLAVFFLLDSIPSKIDINFSFRTQHGFAEAFRVKDKPPKHYSLVVFVEKKKQKQ</sequence>
<dbReference type="AlphaFoldDB" id="A0A0A9WRH2"/>
<protein>
    <submittedName>
        <fullName evidence="1">Putative neural-cadherin 2</fullName>
    </submittedName>
</protein>
<reference evidence="1" key="1">
    <citation type="journal article" date="2014" name="PLoS ONE">
        <title>Transcriptome-Based Identification of ABC Transporters in the Western Tarnished Plant Bug Lygus hesperus.</title>
        <authorList>
            <person name="Hull J.J."/>
            <person name="Chaney K."/>
            <person name="Geib S.M."/>
            <person name="Fabrick J.A."/>
            <person name="Brent C.S."/>
            <person name="Walsh D."/>
            <person name="Lavine L.C."/>
        </authorList>
    </citation>
    <scope>NUCLEOTIDE SEQUENCE</scope>
</reference>
<organism evidence="1">
    <name type="scientific">Lygus hesperus</name>
    <name type="common">Western plant bug</name>
    <dbReference type="NCBI Taxonomy" id="30085"/>
    <lineage>
        <taxon>Eukaryota</taxon>
        <taxon>Metazoa</taxon>
        <taxon>Ecdysozoa</taxon>
        <taxon>Arthropoda</taxon>
        <taxon>Hexapoda</taxon>
        <taxon>Insecta</taxon>
        <taxon>Pterygota</taxon>
        <taxon>Neoptera</taxon>
        <taxon>Paraneoptera</taxon>
        <taxon>Hemiptera</taxon>
        <taxon>Heteroptera</taxon>
        <taxon>Panheteroptera</taxon>
        <taxon>Cimicomorpha</taxon>
        <taxon>Miridae</taxon>
        <taxon>Mirini</taxon>
        <taxon>Lygus</taxon>
    </lineage>
</organism>
<evidence type="ECO:0000313" key="1">
    <source>
        <dbReference type="EMBL" id="JAG09063.1"/>
    </source>
</evidence>
<dbReference type="EMBL" id="GBHO01034541">
    <property type="protein sequence ID" value="JAG09063.1"/>
    <property type="molecule type" value="Transcribed_RNA"/>
</dbReference>
<reference evidence="1" key="2">
    <citation type="submission" date="2014-07" db="EMBL/GenBank/DDBJ databases">
        <authorList>
            <person name="Hull J."/>
        </authorList>
    </citation>
    <scope>NUCLEOTIDE SEQUENCE</scope>
</reference>
<feature type="non-terminal residue" evidence="1">
    <location>
        <position position="108"/>
    </location>
</feature>
<accession>A0A0A9WRH2</accession>
<proteinExistence type="predicted"/>